<dbReference type="Pfam" id="PF00528">
    <property type="entry name" value="BPD_transp_1"/>
    <property type="match status" value="1"/>
</dbReference>
<sequence>MRVFTCVCVVLMLLFTLMIMGVLVALCLPLPIRDLLQALASRETFFALRLSLSCSVLATIISLLWGVPTGYLLARKDFFGKALLDILMDIPMIIPPLVVGIGLMFLFSSSALGKPLEALGIRILFTPLGACVAQTFIAVPIIIRTSRAAFEDVDIRYESAALTLGSSALHAFFKITLPLAANGILSGALLAMARAMGEFGATLMVAGATRMKTETLPIAVYLNISSGEIGIALACSWILMGAGLILLIILKFIGKISQINSR</sequence>
<dbReference type="Proteomes" id="UP000199608">
    <property type="component" value="Unassembled WGS sequence"/>
</dbReference>
<keyword evidence="4 9" id="KW-0812">Transmembrane</keyword>
<dbReference type="InterPro" id="IPR049783">
    <property type="entry name" value="ABC_perm_TupB-like"/>
</dbReference>
<feature type="domain" description="ABC transmembrane type-1" evidence="10">
    <location>
        <begin position="48"/>
        <end position="250"/>
    </location>
</feature>
<keyword evidence="3 9" id="KW-0813">Transport</keyword>
<proteinExistence type="inferred from homology"/>
<keyword evidence="6" id="KW-0764">Sulfate transport</keyword>
<dbReference type="SUPFAM" id="SSF161098">
    <property type="entry name" value="MetI-like"/>
    <property type="match status" value="1"/>
</dbReference>
<evidence type="ECO:0000256" key="2">
    <source>
        <dbReference type="ARBA" id="ARBA00011779"/>
    </source>
</evidence>
<dbReference type="InterPro" id="IPR000515">
    <property type="entry name" value="MetI-like"/>
</dbReference>
<dbReference type="GO" id="GO:0015419">
    <property type="term" value="F:ABC-type sulfate transporter activity"/>
    <property type="evidence" value="ECO:0007669"/>
    <property type="project" value="InterPro"/>
</dbReference>
<evidence type="ECO:0000256" key="9">
    <source>
        <dbReference type="RuleBase" id="RU363032"/>
    </source>
</evidence>
<accession>A0A1H2IBW4</accession>
<dbReference type="EMBL" id="FNLL01000008">
    <property type="protein sequence ID" value="SDU41485.1"/>
    <property type="molecule type" value="Genomic_DNA"/>
</dbReference>
<reference evidence="12" key="1">
    <citation type="submission" date="2016-10" db="EMBL/GenBank/DDBJ databases">
        <authorList>
            <person name="Varghese N."/>
            <person name="Submissions S."/>
        </authorList>
    </citation>
    <scope>NUCLEOTIDE SEQUENCE [LARGE SCALE GENOMIC DNA]</scope>
    <source>
        <strain evidence="12">DSM 3384</strain>
    </source>
</reference>
<keyword evidence="12" id="KW-1185">Reference proteome</keyword>
<dbReference type="InterPro" id="IPR006469">
    <property type="entry name" value="NifC_ABC_porter"/>
</dbReference>
<comment type="function">
    <text evidence="8">Part of the ABC transporter complex CysAWTP (TC 3.A.1.6.1) involved in sulfate/thiosulfate import. Probably responsible for the translocation of the substrate across the membrane.</text>
</comment>
<evidence type="ECO:0000256" key="1">
    <source>
        <dbReference type="ARBA" id="ARBA00004651"/>
    </source>
</evidence>
<keyword evidence="5 9" id="KW-1133">Transmembrane helix</keyword>
<comment type="similarity">
    <text evidence="9">Belongs to the binding-protein-dependent transport system permease family.</text>
</comment>
<evidence type="ECO:0000256" key="3">
    <source>
        <dbReference type="ARBA" id="ARBA00022448"/>
    </source>
</evidence>
<dbReference type="PROSITE" id="PS50928">
    <property type="entry name" value="ABC_TM1"/>
    <property type="match status" value="1"/>
</dbReference>
<name>A0A1H2IBW4_9BACT</name>
<evidence type="ECO:0000256" key="8">
    <source>
        <dbReference type="ARBA" id="ARBA00025323"/>
    </source>
</evidence>
<dbReference type="PANTHER" id="PTHR30406:SF8">
    <property type="entry name" value="SULFATE TRANSPORT SYSTEM PERMEASE PROTEIN CYST"/>
    <property type="match status" value="1"/>
</dbReference>
<evidence type="ECO:0000313" key="11">
    <source>
        <dbReference type="EMBL" id="SDU41485.1"/>
    </source>
</evidence>
<evidence type="ECO:0000256" key="7">
    <source>
        <dbReference type="ARBA" id="ARBA00023136"/>
    </source>
</evidence>
<comment type="subunit">
    <text evidence="2">The complex is composed of two ATP-binding proteins (CysA), two transmembrane proteins (CysT and CysW) and a solute-binding protein (CysP).</text>
</comment>
<feature type="transmembrane region" description="Helical" evidence="9">
    <location>
        <begin position="119"/>
        <end position="143"/>
    </location>
</feature>
<comment type="subcellular location">
    <subcellularLocation>
        <location evidence="1 9">Cell membrane</location>
        <topology evidence="1 9">Multi-pass membrane protein</topology>
    </subcellularLocation>
</comment>
<evidence type="ECO:0000256" key="6">
    <source>
        <dbReference type="ARBA" id="ARBA00023032"/>
    </source>
</evidence>
<dbReference type="InterPro" id="IPR005667">
    <property type="entry name" value="Sulph_transpt2"/>
</dbReference>
<evidence type="ECO:0000259" key="10">
    <source>
        <dbReference type="PROSITE" id="PS50928"/>
    </source>
</evidence>
<keyword evidence="7 9" id="KW-0472">Membrane</keyword>
<dbReference type="PANTHER" id="PTHR30406">
    <property type="entry name" value="SULFATE TRANSPORT SYSTEM PERMEASE PROTEIN"/>
    <property type="match status" value="1"/>
</dbReference>
<dbReference type="NCBIfam" id="NF038017">
    <property type="entry name" value="ABC_perm1"/>
    <property type="match status" value="1"/>
</dbReference>
<feature type="transmembrane region" description="Helical" evidence="9">
    <location>
        <begin position="49"/>
        <end position="74"/>
    </location>
</feature>
<dbReference type="Gene3D" id="1.10.3720.10">
    <property type="entry name" value="MetI-like"/>
    <property type="match status" value="1"/>
</dbReference>
<evidence type="ECO:0000313" key="12">
    <source>
        <dbReference type="Proteomes" id="UP000199608"/>
    </source>
</evidence>
<dbReference type="GO" id="GO:0005886">
    <property type="term" value="C:plasma membrane"/>
    <property type="evidence" value="ECO:0007669"/>
    <property type="project" value="UniProtKB-SubCell"/>
</dbReference>
<organism evidence="11 12">
    <name type="scientific">Desulfobacula phenolica</name>
    <dbReference type="NCBI Taxonomy" id="90732"/>
    <lineage>
        <taxon>Bacteria</taxon>
        <taxon>Pseudomonadati</taxon>
        <taxon>Thermodesulfobacteriota</taxon>
        <taxon>Desulfobacteria</taxon>
        <taxon>Desulfobacterales</taxon>
        <taxon>Desulfobacteraceae</taxon>
        <taxon>Desulfobacula</taxon>
    </lineage>
</organism>
<protein>
    <submittedName>
        <fullName evidence="11">Molybdate transport system permease protein</fullName>
    </submittedName>
</protein>
<dbReference type="AlphaFoldDB" id="A0A1H2IBW4"/>
<dbReference type="RefSeq" id="WP_245743131.1">
    <property type="nucleotide sequence ID" value="NZ_FNLL01000008.1"/>
</dbReference>
<evidence type="ECO:0000256" key="4">
    <source>
        <dbReference type="ARBA" id="ARBA00022692"/>
    </source>
</evidence>
<evidence type="ECO:0000256" key="5">
    <source>
        <dbReference type="ARBA" id="ARBA00022989"/>
    </source>
</evidence>
<gene>
    <name evidence="11" type="ORF">SAMN04487931_10859</name>
</gene>
<feature type="transmembrane region" description="Helical" evidence="9">
    <location>
        <begin position="86"/>
        <end position="107"/>
    </location>
</feature>
<dbReference type="NCBIfam" id="TIGR01581">
    <property type="entry name" value="Mo_ABC_porter"/>
    <property type="match status" value="1"/>
</dbReference>
<dbReference type="InterPro" id="IPR035906">
    <property type="entry name" value="MetI-like_sf"/>
</dbReference>
<dbReference type="CDD" id="cd06261">
    <property type="entry name" value="TM_PBP2"/>
    <property type="match status" value="1"/>
</dbReference>
<feature type="transmembrane region" description="Helical" evidence="9">
    <location>
        <begin position="229"/>
        <end position="253"/>
    </location>
</feature>